<feature type="region of interest" description="Disordered" evidence="1">
    <location>
        <begin position="1"/>
        <end position="25"/>
    </location>
</feature>
<dbReference type="EMBL" id="LHQQ01000264">
    <property type="protein sequence ID" value="KOS38216.1"/>
    <property type="molecule type" value="Genomic_DNA"/>
</dbReference>
<protein>
    <submittedName>
        <fullName evidence="2">Uncharacterized protein</fullName>
    </submittedName>
</protein>
<reference evidence="2 3" key="1">
    <citation type="submission" date="2015-08" db="EMBL/GenBank/DDBJ databases">
        <title>Genome sequencing of Penicillium nordicum.</title>
        <authorList>
            <person name="Nguyen H.D."/>
            <person name="Seifert K.A."/>
        </authorList>
    </citation>
    <scope>NUCLEOTIDE SEQUENCE [LARGE SCALE GENOMIC DNA]</scope>
    <source>
        <strain evidence="2 3">DAOMC 185683</strain>
    </source>
</reference>
<comment type="caution">
    <text evidence="2">The sequence shown here is derived from an EMBL/GenBank/DDBJ whole genome shotgun (WGS) entry which is preliminary data.</text>
</comment>
<evidence type="ECO:0000256" key="1">
    <source>
        <dbReference type="SAM" id="MobiDB-lite"/>
    </source>
</evidence>
<gene>
    <name evidence="2" type="ORF">ACN38_g10966</name>
</gene>
<evidence type="ECO:0000313" key="3">
    <source>
        <dbReference type="Proteomes" id="UP000037696"/>
    </source>
</evidence>
<keyword evidence="3" id="KW-1185">Reference proteome</keyword>
<evidence type="ECO:0000313" key="2">
    <source>
        <dbReference type="EMBL" id="KOS38216.1"/>
    </source>
</evidence>
<sequence length="116" mass="12468">MRYLCHGSAISSRSASSSSSFTKSPKSVASCFQKTLQRMLPCSPFQLNVCQMADWVNEKTGSVTGGVEIGSNIVPFVTPPGPGCTRSGYSVSKKRQGLSTKMESQEAAEENRLPML</sequence>
<proteinExistence type="predicted"/>
<organism evidence="2 3">
    <name type="scientific">Penicillium nordicum</name>
    <dbReference type="NCBI Taxonomy" id="229535"/>
    <lineage>
        <taxon>Eukaryota</taxon>
        <taxon>Fungi</taxon>
        <taxon>Dikarya</taxon>
        <taxon>Ascomycota</taxon>
        <taxon>Pezizomycotina</taxon>
        <taxon>Eurotiomycetes</taxon>
        <taxon>Eurotiomycetidae</taxon>
        <taxon>Eurotiales</taxon>
        <taxon>Aspergillaceae</taxon>
        <taxon>Penicillium</taxon>
    </lineage>
</organism>
<name>A0A0M8NRZ9_9EURO</name>
<feature type="region of interest" description="Disordered" evidence="1">
    <location>
        <begin position="85"/>
        <end position="116"/>
    </location>
</feature>
<accession>A0A0M8NRZ9</accession>
<feature type="compositionally biased region" description="Low complexity" evidence="1">
    <location>
        <begin position="8"/>
        <end position="25"/>
    </location>
</feature>
<dbReference type="AlphaFoldDB" id="A0A0M8NRZ9"/>
<dbReference type="Proteomes" id="UP000037696">
    <property type="component" value="Unassembled WGS sequence"/>
</dbReference>